<evidence type="ECO:0000313" key="1">
    <source>
        <dbReference type="EMBL" id="MBD3914826.1"/>
    </source>
</evidence>
<organism evidence="1 2">
    <name type="scientific">Nocardioides hwasunensis</name>
    <dbReference type="NCBI Taxonomy" id="397258"/>
    <lineage>
        <taxon>Bacteria</taxon>
        <taxon>Bacillati</taxon>
        <taxon>Actinomycetota</taxon>
        <taxon>Actinomycetes</taxon>
        <taxon>Propionibacteriales</taxon>
        <taxon>Nocardioidaceae</taxon>
        <taxon>Nocardioides</taxon>
    </lineage>
</organism>
<proteinExistence type="predicted"/>
<evidence type="ECO:0008006" key="3">
    <source>
        <dbReference type="Google" id="ProtNLM"/>
    </source>
</evidence>
<accession>A0ABR8MIE8</accession>
<keyword evidence="2" id="KW-1185">Reference proteome</keyword>
<dbReference type="Proteomes" id="UP000649289">
    <property type="component" value="Unassembled WGS sequence"/>
</dbReference>
<name>A0ABR8MIE8_9ACTN</name>
<gene>
    <name evidence="1" type="ORF">IEZ25_09390</name>
</gene>
<dbReference type="EMBL" id="JACXYY010000003">
    <property type="protein sequence ID" value="MBD3914826.1"/>
    <property type="molecule type" value="Genomic_DNA"/>
</dbReference>
<comment type="caution">
    <text evidence="1">The sequence shown here is derived from an EMBL/GenBank/DDBJ whole genome shotgun (WGS) entry which is preliminary data.</text>
</comment>
<sequence length="129" mass="13795">MERTTLNAPRPDLPTVTVCRGCCCGTTKKRPGVDHAARLDSLRALLGDRATLRVTDCLGPCERSDVVVVSPSPTARRSGARPVWLGRLNGRHESSAIADWVHAGGPGVAELPESLRRATFRPTSTAVQV</sequence>
<evidence type="ECO:0000313" key="2">
    <source>
        <dbReference type="Proteomes" id="UP000649289"/>
    </source>
</evidence>
<reference evidence="1 2" key="1">
    <citation type="submission" date="2020-09" db="EMBL/GenBank/DDBJ databases">
        <title>novel species in genus Nocardioides.</title>
        <authorList>
            <person name="Zhang G."/>
        </authorList>
    </citation>
    <scope>NUCLEOTIDE SEQUENCE [LARGE SCALE GENOMIC DNA]</scope>
    <source>
        <strain evidence="1 2">19197</strain>
    </source>
</reference>
<protein>
    <recommendedName>
        <fullName evidence="3">(2Fe-2S) ferredoxin domain-containing protein</fullName>
    </recommendedName>
</protein>